<dbReference type="InterPro" id="IPR050357">
    <property type="entry name" value="Arrestin_domain-protein"/>
</dbReference>
<dbReference type="InterPro" id="IPR014752">
    <property type="entry name" value="Arrestin-like_C"/>
</dbReference>
<gene>
    <name evidence="3" type="ORF">TRIADDRAFT_59946</name>
</gene>
<dbReference type="PANTHER" id="PTHR11188">
    <property type="entry name" value="ARRESTIN DOMAIN CONTAINING PROTEIN"/>
    <property type="match status" value="1"/>
</dbReference>
<feature type="domain" description="Arrestin C-terminal-like" evidence="2">
    <location>
        <begin position="96"/>
        <end position="230"/>
    </location>
</feature>
<dbReference type="SMART" id="SM01017">
    <property type="entry name" value="Arrestin_C"/>
    <property type="match status" value="1"/>
</dbReference>
<accession>B3S6V8</accession>
<dbReference type="Proteomes" id="UP000009022">
    <property type="component" value="Unassembled WGS sequence"/>
</dbReference>
<dbReference type="HOGENOM" id="CLU_970856_0_0_1"/>
<dbReference type="InParanoid" id="B3S6V8"/>
<dbReference type="OrthoDB" id="2333384at2759"/>
<dbReference type="AlphaFoldDB" id="B3S6V8"/>
<comment type="similarity">
    <text evidence="1">Belongs to the arrestin family.</text>
</comment>
<name>B3S6V8_TRIAD</name>
<evidence type="ECO:0000259" key="2">
    <source>
        <dbReference type="SMART" id="SM01017"/>
    </source>
</evidence>
<protein>
    <recommendedName>
        <fullName evidence="2">Arrestin C-terminal-like domain-containing protein</fullName>
    </recommendedName>
</protein>
<dbReference type="RefSeq" id="XP_002115976.1">
    <property type="nucleotide sequence ID" value="XM_002115940.1"/>
</dbReference>
<dbReference type="GeneID" id="6757189"/>
<dbReference type="InterPro" id="IPR011022">
    <property type="entry name" value="Arrestin_C-like"/>
</dbReference>
<reference evidence="3 4" key="1">
    <citation type="journal article" date="2008" name="Nature">
        <title>The Trichoplax genome and the nature of placozoans.</title>
        <authorList>
            <person name="Srivastava M."/>
            <person name="Begovic E."/>
            <person name="Chapman J."/>
            <person name="Putnam N.H."/>
            <person name="Hellsten U."/>
            <person name="Kawashima T."/>
            <person name="Kuo A."/>
            <person name="Mitros T."/>
            <person name="Salamov A."/>
            <person name="Carpenter M.L."/>
            <person name="Signorovitch A.Y."/>
            <person name="Moreno M.A."/>
            <person name="Kamm K."/>
            <person name="Grimwood J."/>
            <person name="Schmutz J."/>
            <person name="Shapiro H."/>
            <person name="Grigoriev I.V."/>
            <person name="Buss L.W."/>
            <person name="Schierwater B."/>
            <person name="Dellaporta S.L."/>
            <person name="Rokhsar D.S."/>
        </authorList>
    </citation>
    <scope>NUCLEOTIDE SEQUENCE [LARGE SCALE GENOMIC DNA]</scope>
    <source>
        <strain evidence="3 4">Grell-BS-1999</strain>
    </source>
</reference>
<sequence length="287" mass="32176">MVSGDKKLCSASLLAGRHTFSFSYQLPMNNLPNSYQGDSNHNIRYMVIISVDQGWKFEDLANKPFHVVEDISINRSTFERPIPLVSEKQIPYFLCCSGTAKLTASLEYLACYIGEAINIQMIELENNTKQEITGVAVRLIRNITHKAKGVENVSTDVCLIKQLFRTLMPGQTITWTNESLVITKLQPTIAKFDLISIGYVLEIQAFLNKNTTLSVEFPITIGDRPDINPLPSHKNSVSFLDSSLYELTLPGAVTRDQAPNDLERCTISSNLSSLTESYTSYKDHLMK</sequence>
<organism evidence="3 4">
    <name type="scientific">Trichoplax adhaerens</name>
    <name type="common">Trichoplax reptans</name>
    <dbReference type="NCBI Taxonomy" id="10228"/>
    <lineage>
        <taxon>Eukaryota</taxon>
        <taxon>Metazoa</taxon>
        <taxon>Placozoa</taxon>
        <taxon>Uniplacotomia</taxon>
        <taxon>Trichoplacea</taxon>
        <taxon>Trichoplacidae</taxon>
        <taxon>Trichoplax</taxon>
    </lineage>
</organism>
<proteinExistence type="inferred from homology"/>
<dbReference type="InterPro" id="IPR011021">
    <property type="entry name" value="Arrestin-like_N"/>
</dbReference>
<evidence type="ECO:0000313" key="3">
    <source>
        <dbReference type="EMBL" id="EDV21376.1"/>
    </source>
</evidence>
<dbReference type="GO" id="GO:0005737">
    <property type="term" value="C:cytoplasm"/>
    <property type="evidence" value="ECO:0000318"/>
    <property type="project" value="GO_Central"/>
</dbReference>
<dbReference type="GO" id="GO:0015031">
    <property type="term" value="P:protein transport"/>
    <property type="evidence" value="ECO:0000318"/>
    <property type="project" value="GO_Central"/>
</dbReference>
<dbReference type="EMBL" id="DS985253">
    <property type="protein sequence ID" value="EDV21376.1"/>
    <property type="molecule type" value="Genomic_DNA"/>
</dbReference>
<dbReference type="SUPFAM" id="SSF81296">
    <property type="entry name" value="E set domains"/>
    <property type="match status" value="2"/>
</dbReference>
<keyword evidence="4" id="KW-1185">Reference proteome</keyword>
<dbReference type="eggNOG" id="KOG3780">
    <property type="taxonomic scope" value="Eukaryota"/>
</dbReference>
<dbReference type="InterPro" id="IPR014756">
    <property type="entry name" value="Ig_E-set"/>
</dbReference>
<evidence type="ECO:0000256" key="1">
    <source>
        <dbReference type="ARBA" id="ARBA00005298"/>
    </source>
</evidence>
<dbReference type="PhylomeDB" id="B3S6V8"/>
<dbReference type="PANTHER" id="PTHR11188:SF17">
    <property type="entry name" value="FI21816P1"/>
    <property type="match status" value="1"/>
</dbReference>
<dbReference type="KEGG" id="tad:TRIADDRAFT_59946"/>
<evidence type="ECO:0000313" key="4">
    <source>
        <dbReference type="Proteomes" id="UP000009022"/>
    </source>
</evidence>
<dbReference type="CTD" id="6757189"/>
<dbReference type="Gene3D" id="2.60.40.640">
    <property type="match status" value="2"/>
</dbReference>
<dbReference type="Pfam" id="PF00339">
    <property type="entry name" value="Arrestin_N"/>
    <property type="match status" value="1"/>
</dbReference>
<dbReference type="Pfam" id="PF02752">
    <property type="entry name" value="Arrestin_C"/>
    <property type="match status" value="1"/>
</dbReference>